<sequence>LDFFKGYWQFLLDESCQEFFSFLTDAGIYTPTRVMMGGTDSVAYCQSTVQEMFKDLLYNGVLIWLEDILGYSD</sequence>
<dbReference type="Proteomes" id="UP000002640">
    <property type="component" value="Unassembled WGS sequence"/>
</dbReference>
<dbReference type="InterPro" id="IPR051320">
    <property type="entry name" value="Viral_Replic_Matur_Polypro"/>
</dbReference>
<dbReference type="AlphaFoldDB" id="G4YY04"/>
<dbReference type="EMBL" id="JH159152">
    <property type="protein sequence ID" value="EGZ25707.1"/>
    <property type="molecule type" value="Genomic_DNA"/>
</dbReference>
<dbReference type="InterPro" id="IPR043502">
    <property type="entry name" value="DNA/RNA_pol_sf"/>
</dbReference>
<evidence type="ECO:0000313" key="1">
    <source>
        <dbReference type="EMBL" id="EGZ25707.1"/>
    </source>
</evidence>
<dbReference type="RefSeq" id="XP_009520995.1">
    <property type="nucleotide sequence ID" value="XM_009522700.1"/>
</dbReference>
<dbReference type="GeneID" id="20652481"/>
<dbReference type="PANTHER" id="PTHR33064">
    <property type="entry name" value="POL PROTEIN"/>
    <property type="match status" value="1"/>
</dbReference>
<dbReference type="SMR" id="G4YY04"/>
<proteinExistence type="predicted"/>
<dbReference type="InParanoid" id="G4YY04"/>
<feature type="non-terminal residue" evidence="1">
    <location>
        <position position="1"/>
    </location>
</feature>
<accession>G4YY04</accession>
<reference evidence="1 2" key="1">
    <citation type="journal article" date="2006" name="Science">
        <title>Phytophthora genome sequences uncover evolutionary origins and mechanisms of pathogenesis.</title>
        <authorList>
            <person name="Tyler B.M."/>
            <person name="Tripathy S."/>
            <person name="Zhang X."/>
            <person name="Dehal P."/>
            <person name="Jiang R.H."/>
            <person name="Aerts A."/>
            <person name="Arredondo F.D."/>
            <person name="Baxter L."/>
            <person name="Bensasson D."/>
            <person name="Beynon J.L."/>
            <person name="Chapman J."/>
            <person name="Damasceno C.M."/>
            <person name="Dorrance A.E."/>
            <person name="Dou D."/>
            <person name="Dickerman A.W."/>
            <person name="Dubchak I.L."/>
            <person name="Garbelotto M."/>
            <person name="Gijzen M."/>
            <person name="Gordon S.G."/>
            <person name="Govers F."/>
            <person name="Grunwald N.J."/>
            <person name="Huang W."/>
            <person name="Ivors K.L."/>
            <person name="Jones R.W."/>
            <person name="Kamoun S."/>
            <person name="Krampis K."/>
            <person name="Lamour K.H."/>
            <person name="Lee M.K."/>
            <person name="McDonald W.H."/>
            <person name="Medina M."/>
            <person name="Meijer H.J."/>
            <person name="Nordberg E.K."/>
            <person name="Maclean D.J."/>
            <person name="Ospina-Giraldo M.D."/>
            <person name="Morris P.F."/>
            <person name="Phuntumart V."/>
            <person name="Putnam N.H."/>
            <person name="Rash S."/>
            <person name="Rose J.K."/>
            <person name="Sakihama Y."/>
            <person name="Salamov A.A."/>
            <person name="Savidor A."/>
            <person name="Scheuring C.F."/>
            <person name="Smith B.M."/>
            <person name="Sobral B.W."/>
            <person name="Terry A."/>
            <person name="Torto-Alalibo T.A."/>
            <person name="Win J."/>
            <person name="Xu Z."/>
            <person name="Zhang H."/>
            <person name="Grigoriev I.V."/>
            <person name="Rokhsar D.S."/>
            <person name="Boore J.L."/>
        </authorList>
    </citation>
    <scope>NUCLEOTIDE SEQUENCE [LARGE SCALE GENOMIC DNA]</scope>
    <source>
        <strain evidence="1 2">P6497</strain>
    </source>
</reference>
<protein>
    <recommendedName>
        <fullName evidence="3">Reverse transcriptase domain-containing protein</fullName>
    </recommendedName>
</protein>
<gene>
    <name evidence="1" type="ORF">PHYSODRAFT_435333</name>
</gene>
<dbReference type="KEGG" id="psoj:PHYSODRAFT_435333"/>
<evidence type="ECO:0008006" key="3">
    <source>
        <dbReference type="Google" id="ProtNLM"/>
    </source>
</evidence>
<name>G4YY04_PHYSP</name>
<keyword evidence="2" id="KW-1185">Reference proteome</keyword>
<evidence type="ECO:0000313" key="2">
    <source>
        <dbReference type="Proteomes" id="UP000002640"/>
    </source>
</evidence>
<dbReference type="PANTHER" id="PTHR33064:SF37">
    <property type="entry name" value="RIBONUCLEASE H"/>
    <property type="match status" value="1"/>
</dbReference>
<dbReference type="SUPFAM" id="SSF56672">
    <property type="entry name" value="DNA/RNA polymerases"/>
    <property type="match status" value="1"/>
</dbReference>
<feature type="non-terminal residue" evidence="1">
    <location>
        <position position="73"/>
    </location>
</feature>
<organism evidence="1 2">
    <name type="scientific">Phytophthora sojae (strain P6497)</name>
    <name type="common">Soybean stem and root rot agent</name>
    <name type="synonym">Phytophthora megasperma f. sp. glycines</name>
    <dbReference type="NCBI Taxonomy" id="1094619"/>
    <lineage>
        <taxon>Eukaryota</taxon>
        <taxon>Sar</taxon>
        <taxon>Stramenopiles</taxon>
        <taxon>Oomycota</taxon>
        <taxon>Peronosporomycetes</taxon>
        <taxon>Peronosporales</taxon>
        <taxon>Peronosporaceae</taxon>
        <taxon>Phytophthora</taxon>
    </lineage>
</organism>